<evidence type="ECO:0000313" key="3">
    <source>
        <dbReference type="Proteomes" id="UP000468581"/>
    </source>
</evidence>
<evidence type="ECO:0000313" key="2">
    <source>
        <dbReference type="EMBL" id="NER13301.1"/>
    </source>
</evidence>
<dbReference type="EMBL" id="JAABOO010000002">
    <property type="protein sequence ID" value="NER13301.1"/>
    <property type="molecule type" value="Genomic_DNA"/>
</dbReference>
<feature type="domain" description="5'-Nucleotidase C-terminal" evidence="1">
    <location>
        <begin position="78"/>
        <end position="213"/>
    </location>
</feature>
<accession>A0A6P0UIV4</accession>
<dbReference type="GO" id="GO:0030288">
    <property type="term" value="C:outer membrane-bounded periplasmic space"/>
    <property type="evidence" value="ECO:0007669"/>
    <property type="project" value="TreeGrafter"/>
</dbReference>
<gene>
    <name evidence="2" type="ORF">GWK08_07620</name>
</gene>
<name>A0A6P0UIV4_9FLAO</name>
<dbReference type="GO" id="GO:0009166">
    <property type="term" value="P:nucleotide catabolic process"/>
    <property type="evidence" value="ECO:0007669"/>
    <property type="project" value="InterPro"/>
</dbReference>
<evidence type="ECO:0000259" key="1">
    <source>
        <dbReference type="Pfam" id="PF02872"/>
    </source>
</evidence>
<dbReference type="SUPFAM" id="SSF55816">
    <property type="entry name" value="5'-nucleotidase (syn. UDP-sugar hydrolase), C-terminal domain"/>
    <property type="match status" value="1"/>
</dbReference>
<dbReference type="PANTHER" id="PTHR11575:SF24">
    <property type="entry name" value="5'-NUCLEOTIDASE"/>
    <property type="match status" value="1"/>
</dbReference>
<dbReference type="GO" id="GO:0016787">
    <property type="term" value="F:hydrolase activity"/>
    <property type="evidence" value="ECO:0007669"/>
    <property type="project" value="InterPro"/>
</dbReference>
<dbReference type="AlphaFoldDB" id="A0A6P0UIV4"/>
<dbReference type="Gene3D" id="3.90.780.10">
    <property type="entry name" value="5'-Nucleotidase, C-terminal domain"/>
    <property type="match status" value="1"/>
</dbReference>
<reference evidence="2 3" key="1">
    <citation type="submission" date="2020-01" db="EMBL/GenBank/DDBJ databases">
        <title>Leptobacterium flavescens.</title>
        <authorList>
            <person name="Wang G."/>
        </authorList>
    </citation>
    <scope>NUCLEOTIDE SEQUENCE [LARGE SCALE GENOMIC DNA]</scope>
    <source>
        <strain evidence="2 3">KCTC 22160</strain>
    </source>
</reference>
<dbReference type="Pfam" id="PF02872">
    <property type="entry name" value="5_nucleotid_C"/>
    <property type="match status" value="1"/>
</dbReference>
<dbReference type="PROSITE" id="PS51257">
    <property type="entry name" value="PROKAR_LIPOPROTEIN"/>
    <property type="match status" value="1"/>
</dbReference>
<dbReference type="Proteomes" id="UP000468581">
    <property type="component" value="Unassembled WGS sequence"/>
</dbReference>
<dbReference type="InterPro" id="IPR006179">
    <property type="entry name" value="5_nucleotidase/apyrase"/>
</dbReference>
<comment type="caution">
    <text evidence="2">The sequence shown here is derived from an EMBL/GenBank/DDBJ whole genome shotgun (WGS) entry which is preliminary data.</text>
</comment>
<dbReference type="RefSeq" id="WP_163606344.1">
    <property type="nucleotide sequence ID" value="NZ_JAABOO010000002.1"/>
</dbReference>
<dbReference type="PANTHER" id="PTHR11575">
    <property type="entry name" value="5'-NUCLEOTIDASE-RELATED"/>
    <property type="match status" value="1"/>
</dbReference>
<dbReference type="InterPro" id="IPR008334">
    <property type="entry name" value="5'-Nucleotdase_C"/>
</dbReference>
<proteinExistence type="predicted"/>
<keyword evidence="3" id="KW-1185">Reference proteome</keyword>
<dbReference type="InterPro" id="IPR036907">
    <property type="entry name" value="5'-Nucleotdase_C_sf"/>
</dbReference>
<sequence>MKIKHFVVFVTILLSYSCQNKQQLAEIHGKQININDSLTADSSIEKFVTPYRDHINKTLDEPLAYNVATISKKDTPLNTAIGNLLADLVYEQADPIFYSRTEKHIDFVLLNHGGIRAPMAKGEVSARTAYEIMPFENNIVVVGLPYNKIIELVNYLTSRKLAHPLSKHIQLTLNQDYSVKQLLIGGEEPQKDRIYYVATSNYLSNGGDSMNFFMNEKDITDTNYLIRNAMIDYFKKQDTIAPEYDQRFTIQ</sequence>
<organism evidence="2 3">
    <name type="scientific">Leptobacterium flavescens</name>
    <dbReference type="NCBI Taxonomy" id="472055"/>
    <lineage>
        <taxon>Bacteria</taxon>
        <taxon>Pseudomonadati</taxon>
        <taxon>Bacteroidota</taxon>
        <taxon>Flavobacteriia</taxon>
        <taxon>Flavobacteriales</taxon>
        <taxon>Flavobacteriaceae</taxon>
        <taxon>Leptobacterium</taxon>
    </lineage>
</organism>
<protein>
    <recommendedName>
        <fullName evidence="1">5'-Nucleotidase C-terminal domain-containing protein</fullName>
    </recommendedName>
</protein>